<evidence type="ECO:0000256" key="2">
    <source>
        <dbReference type="ARBA" id="ARBA00022448"/>
    </source>
</evidence>
<name>A0A7R9LC51_9ACAR</name>
<evidence type="ECO:0000313" key="8">
    <source>
        <dbReference type="EMBL" id="CAD7637912.1"/>
    </source>
</evidence>
<keyword evidence="2" id="KW-0813">Transport</keyword>
<dbReference type="InterPro" id="IPR011044">
    <property type="entry name" value="Quino_amine_DH_bsu"/>
</dbReference>
<dbReference type="Pfam" id="PF00780">
    <property type="entry name" value="CNH"/>
    <property type="match status" value="1"/>
</dbReference>
<evidence type="ECO:0000313" key="9">
    <source>
        <dbReference type="Proteomes" id="UP000728032"/>
    </source>
</evidence>
<dbReference type="EMBL" id="OC914976">
    <property type="protein sequence ID" value="CAD7637912.1"/>
    <property type="molecule type" value="Genomic_DNA"/>
</dbReference>
<proteinExistence type="predicted"/>
<feature type="coiled-coil region" evidence="6">
    <location>
        <begin position="426"/>
        <end position="453"/>
    </location>
</feature>
<organism evidence="8">
    <name type="scientific">Oppiella nova</name>
    <dbReference type="NCBI Taxonomy" id="334625"/>
    <lineage>
        <taxon>Eukaryota</taxon>
        <taxon>Metazoa</taxon>
        <taxon>Ecdysozoa</taxon>
        <taxon>Arthropoda</taxon>
        <taxon>Chelicerata</taxon>
        <taxon>Arachnida</taxon>
        <taxon>Acari</taxon>
        <taxon>Acariformes</taxon>
        <taxon>Sarcoptiformes</taxon>
        <taxon>Oribatida</taxon>
        <taxon>Brachypylina</taxon>
        <taxon>Oppioidea</taxon>
        <taxon>Oppiidae</taxon>
        <taxon>Oppiella</taxon>
    </lineage>
</organism>
<dbReference type="EMBL" id="CAJPVJ010000151">
    <property type="protein sequence ID" value="CAG2161489.1"/>
    <property type="molecule type" value="Genomic_DNA"/>
</dbReference>
<evidence type="ECO:0000256" key="4">
    <source>
        <dbReference type="ARBA" id="ARBA00022927"/>
    </source>
</evidence>
<evidence type="ECO:0000256" key="1">
    <source>
        <dbReference type="ARBA" id="ARBA00004496"/>
    </source>
</evidence>
<dbReference type="InterPro" id="IPR001180">
    <property type="entry name" value="CNH_dom"/>
</dbReference>
<dbReference type="InterPro" id="IPR032914">
    <property type="entry name" value="Vam6/VPS39/TRAP1"/>
</dbReference>
<dbReference type="OrthoDB" id="8169718at2759"/>
<reference evidence="8" key="1">
    <citation type="submission" date="2020-11" db="EMBL/GenBank/DDBJ databases">
        <authorList>
            <person name="Tran Van P."/>
        </authorList>
    </citation>
    <scope>NUCLEOTIDE SEQUENCE</scope>
</reference>
<dbReference type="PROSITE" id="PS50219">
    <property type="entry name" value="CNH"/>
    <property type="match status" value="1"/>
</dbReference>
<dbReference type="AlphaFoldDB" id="A0A7R9LC51"/>
<evidence type="ECO:0000256" key="5">
    <source>
        <dbReference type="PROSITE-ProRule" id="PRU01006"/>
    </source>
</evidence>
<evidence type="ECO:0000259" key="7">
    <source>
        <dbReference type="PROSITE" id="PS50219"/>
    </source>
</evidence>
<dbReference type="GO" id="GO:0034058">
    <property type="term" value="P:endosomal vesicle fusion"/>
    <property type="evidence" value="ECO:0007669"/>
    <property type="project" value="TreeGrafter"/>
</dbReference>
<dbReference type="GO" id="GO:0005737">
    <property type="term" value="C:cytoplasm"/>
    <property type="evidence" value="ECO:0007669"/>
    <property type="project" value="UniProtKB-SubCell"/>
</dbReference>
<dbReference type="GO" id="GO:0006886">
    <property type="term" value="P:intracellular protein transport"/>
    <property type="evidence" value="ECO:0007669"/>
    <property type="project" value="UniProtKB-UniRule"/>
</dbReference>
<dbReference type="PANTHER" id="PTHR12894">
    <property type="entry name" value="CNH DOMAIN CONTAINING"/>
    <property type="match status" value="1"/>
</dbReference>
<dbReference type="GO" id="GO:0016020">
    <property type="term" value="C:membrane"/>
    <property type="evidence" value="ECO:0007669"/>
    <property type="project" value="TreeGrafter"/>
</dbReference>
<dbReference type="SUPFAM" id="SSF50969">
    <property type="entry name" value="YVTN repeat-like/Quinoprotein amine dehydrogenase"/>
    <property type="match status" value="1"/>
</dbReference>
<keyword evidence="6" id="KW-0175">Coiled coil</keyword>
<keyword evidence="9" id="KW-1185">Reference proteome</keyword>
<dbReference type="PANTHER" id="PTHR12894:SF27">
    <property type="entry name" value="TRANSFORMING GROWTH FACTOR-BETA RECEPTOR-ASSOCIATED PROTEIN 1"/>
    <property type="match status" value="1"/>
</dbReference>
<protein>
    <recommendedName>
        <fullName evidence="7">CNH domain-containing protein</fullName>
    </recommendedName>
</protein>
<sequence>MSANSKAFELWSVAEKVTIGERVRVKVECIEFRAKSLYLGTNESFVIELKYNSFTKRCEDSLRFKYLGLKKPVVTIRAVCILERILCICDSNLIVLNQNDLEVISYGNKLKNISVLCLNENPLTPNPFSVELCIARIVELCIARRKQLIVYNMTSEKIIAVKEISLPEFVLSLSMDGQYICVGTDSQFLIVDWDSGHIQDVCTSDSQIAVPVSKRITKHEFLISGPSSLGLFVKSTGISERPPIQWTSDIVSIAYSHPYIISLSDSLISIFSVVDQQLKQRISLTGGLYLDNFDGSVLIATIDSVYELRPIPWEKQLQSLLKLKKVKEALDLSHNWREAGLSHENYHQILMKVKRDSAFIELSFKHFDEAKQLFIESNADVLELLDLYPDYIPLNHKLETPVKYFVDNFQNEKFHTYLALKYIDQLVELIQRNDIESEDVKQLRQRLRVLLRESTLYKTKIVLEKVIEAKLDYESALLYGRLGDHERALTIFVRQLNDYKLAQQYCTELYSSEKQLKQRYQLFHTLLGIYLDIDQRNVNELVSPALQLLNSEGSELDPIRVLHMIPQKWTLSMIDHFLNKAVRQSMHGLRQSMVTKGVVWVEVYEIVLEWTHACDV</sequence>
<dbReference type="Proteomes" id="UP000728032">
    <property type="component" value="Unassembled WGS sequence"/>
</dbReference>
<dbReference type="InterPro" id="IPR000547">
    <property type="entry name" value="Clathrin_H-chain/VPS_repeat"/>
</dbReference>
<gene>
    <name evidence="8" type="ORF">ONB1V03_LOCUS1095</name>
</gene>
<evidence type="ECO:0000256" key="3">
    <source>
        <dbReference type="ARBA" id="ARBA00022490"/>
    </source>
</evidence>
<feature type="domain" description="CNH" evidence="7">
    <location>
        <begin position="24"/>
        <end position="297"/>
    </location>
</feature>
<comment type="subcellular location">
    <subcellularLocation>
        <location evidence="1">Cytoplasm</location>
    </subcellularLocation>
</comment>
<dbReference type="PROSITE" id="PS50236">
    <property type="entry name" value="CHCR"/>
    <property type="match status" value="1"/>
</dbReference>
<evidence type="ECO:0000256" key="6">
    <source>
        <dbReference type="SAM" id="Coils"/>
    </source>
</evidence>
<dbReference type="GO" id="GO:0006914">
    <property type="term" value="P:autophagy"/>
    <property type="evidence" value="ECO:0007669"/>
    <property type="project" value="TreeGrafter"/>
</dbReference>
<keyword evidence="3" id="KW-0963">Cytoplasm</keyword>
<accession>A0A7R9LC51</accession>
<feature type="repeat" description="CHCR" evidence="5">
    <location>
        <begin position="358"/>
        <end position="535"/>
    </location>
</feature>
<keyword evidence="4" id="KW-0653">Protein transport</keyword>